<dbReference type="CDD" id="cd02226">
    <property type="entry name" value="cupin_YdbB-like"/>
    <property type="match status" value="1"/>
</dbReference>
<dbReference type="InterPro" id="IPR011051">
    <property type="entry name" value="RmlC_Cupin_sf"/>
</dbReference>
<dbReference type="InterPro" id="IPR014710">
    <property type="entry name" value="RmlC-like_jellyroll"/>
</dbReference>
<dbReference type="PATRIC" id="fig|263475.3.peg.3083"/>
<dbReference type="SUPFAM" id="SSF51182">
    <property type="entry name" value="RmlC-like cupins"/>
    <property type="match status" value="1"/>
</dbReference>
<dbReference type="InterPro" id="IPR013096">
    <property type="entry name" value="Cupin_2"/>
</dbReference>
<organism evidence="2 3">
    <name type="scientific">Viridibacillus arvi</name>
    <dbReference type="NCBI Taxonomy" id="263475"/>
    <lineage>
        <taxon>Bacteria</taxon>
        <taxon>Bacillati</taxon>
        <taxon>Bacillota</taxon>
        <taxon>Bacilli</taxon>
        <taxon>Bacillales</taxon>
        <taxon>Caryophanaceae</taxon>
        <taxon>Viridibacillus</taxon>
    </lineage>
</organism>
<evidence type="ECO:0000259" key="1">
    <source>
        <dbReference type="Pfam" id="PF07883"/>
    </source>
</evidence>
<dbReference type="RefSeq" id="WP_053416832.1">
    <property type="nucleotide sequence ID" value="NZ_LILB01000005.1"/>
</dbReference>
<dbReference type="STRING" id="263475.AMD00_09395"/>
<keyword evidence="3" id="KW-1185">Reference proteome</keyword>
<proteinExistence type="predicted"/>
<name>A0A0M0LCP4_9BACL</name>
<protein>
    <submittedName>
        <fullName evidence="2">Cupin</fullName>
    </submittedName>
</protein>
<feature type="domain" description="Cupin type-2" evidence="1">
    <location>
        <begin position="41"/>
        <end position="96"/>
    </location>
</feature>
<evidence type="ECO:0000313" key="3">
    <source>
        <dbReference type="Proteomes" id="UP000036867"/>
    </source>
</evidence>
<dbReference type="PANTHER" id="PTHR36114:SF1">
    <property type="entry name" value="16.7 KDA PROTEIN IN WHIE LOCUS"/>
    <property type="match status" value="1"/>
</dbReference>
<dbReference type="GeneID" id="301136319"/>
<dbReference type="InterPro" id="IPR052044">
    <property type="entry name" value="PKS_Associated_Protein"/>
</dbReference>
<dbReference type="Gene3D" id="2.60.120.10">
    <property type="entry name" value="Jelly Rolls"/>
    <property type="match status" value="1"/>
</dbReference>
<gene>
    <name evidence="2" type="ORF">AMD00_09395</name>
</gene>
<dbReference type="Pfam" id="PF07883">
    <property type="entry name" value="Cupin_2"/>
    <property type="match status" value="1"/>
</dbReference>
<dbReference type="PANTHER" id="PTHR36114">
    <property type="entry name" value="16.7 KDA PROTEIN IN WHIE LOCUS"/>
    <property type="match status" value="1"/>
</dbReference>
<dbReference type="AlphaFoldDB" id="A0A0M0LCP4"/>
<dbReference type="EMBL" id="LILB01000005">
    <property type="protein sequence ID" value="KOO48652.1"/>
    <property type="molecule type" value="Genomic_DNA"/>
</dbReference>
<dbReference type="Proteomes" id="UP000036867">
    <property type="component" value="Unassembled WGS sequence"/>
</dbReference>
<sequence length="121" mass="13986">MHYNAINLSEKLSKFSEHWSPKVIGEMNDYQFKLVKILGDFVWHDHKDTDEAFIVLDGEMSIAFRDGEVKLSKGEMYVIPKGVEHKPYAEKECHIMLVEPKGVVNTGETNYKLTAENNIWI</sequence>
<comment type="caution">
    <text evidence="2">The sequence shown here is derived from an EMBL/GenBank/DDBJ whole genome shotgun (WGS) entry which is preliminary data.</text>
</comment>
<dbReference type="OrthoDB" id="9794183at2"/>
<evidence type="ECO:0000313" key="2">
    <source>
        <dbReference type="EMBL" id="KOO48652.1"/>
    </source>
</evidence>
<accession>A0A0M0LCP4</accession>
<reference evidence="3" key="1">
    <citation type="submission" date="2015-08" db="EMBL/GenBank/DDBJ databases">
        <title>Fjat-10028 dsm 16317.</title>
        <authorList>
            <person name="Liu B."/>
            <person name="Wang J."/>
            <person name="Zhu Y."/>
            <person name="Liu G."/>
            <person name="Chen Q."/>
            <person name="Chen Z."/>
            <person name="Lan J."/>
            <person name="Che J."/>
            <person name="Ge C."/>
            <person name="Shi H."/>
            <person name="Pan Z."/>
            <person name="Liu X."/>
        </authorList>
    </citation>
    <scope>NUCLEOTIDE SEQUENCE [LARGE SCALE GENOMIC DNA]</scope>
    <source>
        <strain evidence="3">DSM 16317</strain>
    </source>
</reference>